<proteinExistence type="predicted"/>
<dbReference type="AlphaFoldDB" id="A0A845AHG3"/>
<feature type="transmembrane region" description="Helical" evidence="2">
    <location>
        <begin position="72"/>
        <end position="97"/>
    </location>
</feature>
<evidence type="ECO:0000313" key="4">
    <source>
        <dbReference type="Proteomes" id="UP000439780"/>
    </source>
</evidence>
<gene>
    <name evidence="3" type="ORF">GRI58_08685</name>
</gene>
<feature type="region of interest" description="Disordered" evidence="1">
    <location>
        <begin position="1"/>
        <end position="35"/>
    </location>
</feature>
<protein>
    <submittedName>
        <fullName evidence="3">Phage holin family protein</fullName>
    </submittedName>
</protein>
<dbReference type="EMBL" id="WTYA01000006">
    <property type="protein sequence ID" value="MXP28897.1"/>
    <property type="molecule type" value="Genomic_DNA"/>
</dbReference>
<organism evidence="3 4">
    <name type="scientific">Qipengyuania algicida</name>
    <dbReference type="NCBI Taxonomy" id="1836209"/>
    <lineage>
        <taxon>Bacteria</taxon>
        <taxon>Pseudomonadati</taxon>
        <taxon>Pseudomonadota</taxon>
        <taxon>Alphaproteobacteria</taxon>
        <taxon>Sphingomonadales</taxon>
        <taxon>Erythrobacteraceae</taxon>
        <taxon>Qipengyuania</taxon>
    </lineage>
</organism>
<feature type="compositionally biased region" description="Basic and acidic residues" evidence="1">
    <location>
        <begin position="1"/>
        <end position="26"/>
    </location>
</feature>
<name>A0A845AHG3_9SPHN</name>
<keyword evidence="2" id="KW-1133">Transmembrane helix</keyword>
<keyword evidence="2" id="KW-0472">Membrane</keyword>
<dbReference type="RefSeq" id="WP_160753205.1">
    <property type="nucleotide sequence ID" value="NZ_WTYA01000006.1"/>
</dbReference>
<feature type="transmembrane region" description="Helical" evidence="2">
    <location>
        <begin position="103"/>
        <end position="122"/>
    </location>
</feature>
<sequence length="138" mass="14651">MTRPQDLDRSDVRQVPRDLSDARQDSDGSEEPSLAEDVSALFDDGKTYLEAEIAFQKSRAGFVGNRLKRAGAIGLVALGLLHLAGIALTVGLVIALSTLVGPWFATAIVVIAFAGLAILLLARLRGLFADIGSAFEEQ</sequence>
<evidence type="ECO:0000313" key="3">
    <source>
        <dbReference type="EMBL" id="MXP28897.1"/>
    </source>
</evidence>
<evidence type="ECO:0000256" key="2">
    <source>
        <dbReference type="SAM" id="Phobius"/>
    </source>
</evidence>
<dbReference type="Proteomes" id="UP000439780">
    <property type="component" value="Unassembled WGS sequence"/>
</dbReference>
<accession>A0A845AHG3</accession>
<comment type="caution">
    <text evidence="3">The sequence shown here is derived from an EMBL/GenBank/DDBJ whole genome shotgun (WGS) entry which is preliminary data.</text>
</comment>
<evidence type="ECO:0000256" key="1">
    <source>
        <dbReference type="SAM" id="MobiDB-lite"/>
    </source>
</evidence>
<keyword evidence="4" id="KW-1185">Reference proteome</keyword>
<keyword evidence="2" id="KW-0812">Transmembrane</keyword>
<reference evidence="3 4" key="1">
    <citation type="submission" date="2019-12" db="EMBL/GenBank/DDBJ databases">
        <title>Genomic-based taxomic classification of the family Erythrobacteraceae.</title>
        <authorList>
            <person name="Xu L."/>
        </authorList>
    </citation>
    <scope>NUCLEOTIDE SEQUENCE [LARGE SCALE GENOMIC DNA]</scope>
    <source>
        <strain evidence="3 4">KEMB 9005-328</strain>
    </source>
</reference>
<dbReference type="OrthoDB" id="7392290at2"/>